<reference evidence="2" key="1">
    <citation type="journal article" date="2019" name="Int. J. Syst. Evol. Microbiol.">
        <title>The Global Catalogue of Microorganisms (GCM) 10K type strain sequencing project: providing services to taxonomists for standard genome sequencing and annotation.</title>
        <authorList>
            <consortium name="The Broad Institute Genomics Platform"/>
            <consortium name="The Broad Institute Genome Sequencing Center for Infectious Disease"/>
            <person name="Wu L."/>
            <person name="Ma J."/>
        </authorList>
    </citation>
    <scope>NUCLEOTIDE SEQUENCE [LARGE SCALE GENOMIC DNA]</scope>
    <source>
        <strain evidence="2">KCTC 12708</strain>
    </source>
</reference>
<evidence type="ECO:0000313" key="1">
    <source>
        <dbReference type="EMBL" id="GGZ65298.1"/>
    </source>
</evidence>
<keyword evidence="2" id="KW-1185">Reference proteome</keyword>
<accession>A0ABQ3C2J1</accession>
<name>A0ABQ3C2J1_9FLAO</name>
<dbReference type="Proteomes" id="UP000615593">
    <property type="component" value="Unassembled WGS sequence"/>
</dbReference>
<evidence type="ECO:0000313" key="2">
    <source>
        <dbReference type="Proteomes" id="UP000615593"/>
    </source>
</evidence>
<gene>
    <name evidence="1" type="ORF">GCM10008088_28290</name>
</gene>
<protein>
    <submittedName>
        <fullName evidence="1">Uncharacterized protein</fullName>
    </submittedName>
</protein>
<dbReference type="GeneID" id="94370491"/>
<organism evidence="1 2">
    <name type="scientific">Mesonia mobilis</name>
    <dbReference type="NCBI Taxonomy" id="369791"/>
    <lineage>
        <taxon>Bacteria</taxon>
        <taxon>Pseudomonadati</taxon>
        <taxon>Bacteroidota</taxon>
        <taxon>Flavobacteriia</taxon>
        <taxon>Flavobacteriales</taxon>
        <taxon>Flavobacteriaceae</taxon>
        <taxon>Mesonia</taxon>
    </lineage>
</organism>
<dbReference type="EMBL" id="BMWY01000017">
    <property type="protein sequence ID" value="GGZ65298.1"/>
    <property type="molecule type" value="Genomic_DNA"/>
</dbReference>
<proteinExistence type="predicted"/>
<dbReference type="RefSeq" id="WP_027885782.1">
    <property type="nucleotide sequence ID" value="NZ_BMWY01000017.1"/>
</dbReference>
<sequence>MILFVDKLEKNDLGGSTTDLKKAEYILAVHGLTFKEILAKTPKNTKFPSGAFTSGKYVVMFNIDWDLKNVNFGFLNYKIDLDENFNLFADCFSPKSVAGFHTLKEQIKNKNHLELNKTKLSDNDSDFVIAYGNYIQNRS</sequence>
<comment type="caution">
    <text evidence="1">The sequence shown here is derived from an EMBL/GenBank/DDBJ whole genome shotgun (WGS) entry which is preliminary data.</text>
</comment>